<dbReference type="InterPro" id="IPR002347">
    <property type="entry name" value="SDR_fam"/>
</dbReference>
<evidence type="ECO:0000259" key="3">
    <source>
        <dbReference type="SMART" id="SM00822"/>
    </source>
</evidence>
<reference evidence="5" key="1">
    <citation type="journal article" date="2019" name="Int. J. Syst. Evol. Microbiol.">
        <title>The Global Catalogue of Microorganisms (GCM) 10K type strain sequencing project: providing services to taxonomists for standard genome sequencing and annotation.</title>
        <authorList>
            <consortium name="The Broad Institute Genomics Platform"/>
            <consortium name="The Broad Institute Genome Sequencing Center for Infectious Disease"/>
            <person name="Wu L."/>
            <person name="Ma J."/>
        </authorList>
    </citation>
    <scope>NUCLEOTIDE SEQUENCE [LARGE SCALE GENOMIC DNA]</scope>
    <source>
        <strain evidence="5">CGMCC 4.7677</strain>
    </source>
</reference>
<name>A0ABQ3IGW9_9PSEU</name>
<dbReference type="Gene3D" id="3.40.50.720">
    <property type="entry name" value="NAD(P)-binding Rossmann-like Domain"/>
    <property type="match status" value="1"/>
</dbReference>
<dbReference type="SUPFAM" id="SSF51735">
    <property type="entry name" value="NAD(P)-binding Rossmann-fold domains"/>
    <property type="match status" value="1"/>
</dbReference>
<evidence type="ECO:0000313" key="5">
    <source>
        <dbReference type="Proteomes" id="UP000605897"/>
    </source>
</evidence>
<dbReference type="SMART" id="SM00822">
    <property type="entry name" value="PKS_KR"/>
    <property type="match status" value="1"/>
</dbReference>
<evidence type="ECO:0000313" key="4">
    <source>
        <dbReference type="EMBL" id="GHE80710.1"/>
    </source>
</evidence>
<dbReference type="Proteomes" id="UP000605897">
    <property type="component" value="Unassembled WGS sequence"/>
</dbReference>
<dbReference type="PRINTS" id="PR00080">
    <property type="entry name" value="SDRFAMILY"/>
</dbReference>
<dbReference type="PRINTS" id="PR00081">
    <property type="entry name" value="GDHRDH"/>
</dbReference>
<dbReference type="CDD" id="cd05233">
    <property type="entry name" value="SDR_c"/>
    <property type="match status" value="1"/>
</dbReference>
<keyword evidence="2" id="KW-0560">Oxidoreductase</keyword>
<dbReference type="RefSeq" id="WP_191243149.1">
    <property type="nucleotide sequence ID" value="NZ_BNAU01000001.1"/>
</dbReference>
<keyword evidence="5" id="KW-1185">Reference proteome</keyword>
<comment type="caution">
    <text evidence="4">The sequence shown here is derived from an EMBL/GenBank/DDBJ whole genome shotgun (WGS) entry which is preliminary data.</text>
</comment>
<dbReference type="PANTHER" id="PTHR43669">
    <property type="entry name" value="5-KETO-D-GLUCONATE 5-REDUCTASE"/>
    <property type="match status" value="1"/>
</dbReference>
<dbReference type="InterPro" id="IPR057326">
    <property type="entry name" value="KR_dom"/>
</dbReference>
<evidence type="ECO:0000256" key="1">
    <source>
        <dbReference type="ARBA" id="ARBA00006484"/>
    </source>
</evidence>
<protein>
    <submittedName>
        <fullName evidence="4">Oxidoreductase</fullName>
    </submittedName>
</protein>
<accession>A0ABQ3IGW9</accession>
<feature type="domain" description="Ketoreductase" evidence="3">
    <location>
        <begin position="6"/>
        <end position="202"/>
    </location>
</feature>
<dbReference type="NCBIfam" id="NF005559">
    <property type="entry name" value="PRK07231.1"/>
    <property type="match status" value="1"/>
</dbReference>
<comment type="similarity">
    <text evidence="1">Belongs to the short-chain dehydrogenases/reductases (SDR) family.</text>
</comment>
<dbReference type="PANTHER" id="PTHR43669:SF3">
    <property type="entry name" value="ALCOHOL DEHYDROGENASE, PUTATIVE (AFU_ORTHOLOGUE AFUA_3G03445)-RELATED"/>
    <property type="match status" value="1"/>
</dbReference>
<evidence type="ECO:0000256" key="2">
    <source>
        <dbReference type="ARBA" id="ARBA00023002"/>
    </source>
</evidence>
<sequence>MVTPSKVAVVTGAGRGIGRAVASRLAKDGFFVITADRDGSSADESAATVRDSGGQAESLALDVSDRAAVLAAFAGIRQRHGRLDAVVNNAMWIRYAPITGFDEDTVEGMFGVGVKAAIWTMQAAVPIMRAGSGGAIVNLSSPAAVRSVPGGALYSAVKGAVTSLTLQAAGELGGEGIRVNAVLPGAVPTPGARSVVDDAGYELRKARTPVGRLGTPEDIAAAVSFLVSPDAGFVNGHVLAVDGGFLVT</sequence>
<dbReference type="Pfam" id="PF13561">
    <property type="entry name" value="adh_short_C2"/>
    <property type="match status" value="1"/>
</dbReference>
<dbReference type="EMBL" id="BNAU01000001">
    <property type="protein sequence ID" value="GHE80710.1"/>
    <property type="molecule type" value="Genomic_DNA"/>
</dbReference>
<dbReference type="InterPro" id="IPR036291">
    <property type="entry name" value="NAD(P)-bd_dom_sf"/>
</dbReference>
<organism evidence="4 5">
    <name type="scientific">Amycolatopsis deserti</name>
    <dbReference type="NCBI Taxonomy" id="185696"/>
    <lineage>
        <taxon>Bacteria</taxon>
        <taxon>Bacillati</taxon>
        <taxon>Actinomycetota</taxon>
        <taxon>Actinomycetes</taxon>
        <taxon>Pseudonocardiales</taxon>
        <taxon>Pseudonocardiaceae</taxon>
        <taxon>Amycolatopsis</taxon>
    </lineage>
</organism>
<proteinExistence type="inferred from homology"/>
<gene>
    <name evidence="4" type="ORF">GCM10017786_08650</name>
</gene>